<evidence type="ECO:0000313" key="5">
    <source>
        <dbReference type="Proteomes" id="UP000295132"/>
    </source>
</evidence>
<dbReference type="RefSeq" id="WP_133335342.1">
    <property type="nucleotide sequence ID" value="NZ_SMYO01000006.1"/>
</dbReference>
<reference evidence="4 5" key="1">
    <citation type="submission" date="2019-03" db="EMBL/GenBank/DDBJ databases">
        <title>Bacillus niacini sp. nov. a Nicotinate-Metabolizing Mesophile Isolated from Soil.</title>
        <authorList>
            <person name="Zhang G."/>
        </authorList>
    </citation>
    <scope>NUCLEOTIDE SEQUENCE [LARGE SCALE GENOMIC DNA]</scope>
    <source>
        <strain evidence="4 5">WN066</strain>
    </source>
</reference>
<feature type="chain" id="PRO_5020310433" evidence="3">
    <location>
        <begin position="25"/>
        <end position="209"/>
    </location>
</feature>
<feature type="compositionally biased region" description="Polar residues" evidence="2">
    <location>
        <begin position="27"/>
        <end position="42"/>
    </location>
</feature>
<evidence type="ECO:0000256" key="1">
    <source>
        <dbReference type="SAM" id="Coils"/>
    </source>
</evidence>
<dbReference type="AlphaFoldDB" id="A0A4V3ATP8"/>
<proteinExistence type="predicted"/>
<evidence type="ECO:0000256" key="2">
    <source>
        <dbReference type="SAM" id="MobiDB-lite"/>
    </source>
</evidence>
<accession>A0A4V3ATP8</accession>
<organism evidence="4 5">
    <name type="scientific">Bacillus salipaludis</name>
    <dbReference type="NCBI Taxonomy" id="2547811"/>
    <lineage>
        <taxon>Bacteria</taxon>
        <taxon>Bacillati</taxon>
        <taxon>Bacillota</taxon>
        <taxon>Bacilli</taxon>
        <taxon>Bacillales</taxon>
        <taxon>Bacillaceae</taxon>
        <taxon>Bacillus</taxon>
    </lineage>
</organism>
<name>A0A4V3ATP8_9BACI</name>
<evidence type="ECO:0000256" key="3">
    <source>
        <dbReference type="SAM" id="SignalP"/>
    </source>
</evidence>
<feature type="signal peptide" evidence="3">
    <location>
        <begin position="1"/>
        <end position="24"/>
    </location>
</feature>
<sequence length="209" mass="23363">MKVKSSLIAPAVAAALLVPAFGTAISNHTTSSTKTNASVQKQDQIEGQEGLYEHGKGEKRKELMNIINHYATASLKDQLTKDLVNRDILVKQLKQTPGFKKQETKEKAKRQVAYQAHKKEINAIEQQVKDGKLTKQKAHQKLDAIFDKIEGKKQEKDKGKEQGTRAIYHELDTAVQKKDKAAVNSALQKIDQTLKALNQQLQQKINANK</sequence>
<evidence type="ECO:0000313" key="4">
    <source>
        <dbReference type="EMBL" id="TDK60972.1"/>
    </source>
</evidence>
<gene>
    <name evidence="4" type="ORF">E2K98_14785</name>
</gene>
<comment type="caution">
    <text evidence="4">The sequence shown here is derived from an EMBL/GenBank/DDBJ whole genome shotgun (WGS) entry which is preliminary data.</text>
</comment>
<feature type="coiled-coil region" evidence="1">
    <location>
        <begin position="180"/>
        <end position="207"/>
    </location>
</feature>
<dbReference type="EMBL" id="SMYO01000006">
    <property type="protein sequence ID" value="TDK60972.1"/>
    <property type="molecule type" value="Genomic_DNA"/>
</dbReference>
<feature type="region of interest" description="Disordered" evidence="2">
    <location>
        <begin position="27"/>
        <end position="48"/>
    </location>
</feature>
<dbReference type="Proteomes" id="UP000295132">
    <property type="component" value="Unassembled WGS sequence"/>
</dbReference>
<keyword evidence="3" id="KW-0732">Signal</keyword>
<keyword evidence="1" id="KW-0175">Coiled coil</keyword>
<protein>
    <submittedName>
        <fullName evidence="4">Uncharacterized protein</fullName>
    </submittedName>
</protein>